<feature type="transmembrane region" description="Helical" evidence="1">
    <location>
        <begin position="95"/>
        <end position="118"/>
    </location>
</feature>
<keyword evidence="4" id="KW-1185">Reference proteome</keyword>
<dbReference type="Pfam" id="PF00892">
    <property type="entry name" value="EamA"/>
    <property type="match status" value="2"/>
</dbReference>
<evidence type="ECO:0000259" key="2">
    <source>
        <dbReference type="Pfam" id="PF00892"/>
    </source>
</evidence>
<reference evidence="3 4" key="1">
    <citation type="submission" date="2016-11" db="EMBL/GenBank/DDBJ databases">
        <title>Study of marine rhodopsin-containing bacteria.</title>
        <authorList>
            <person name="Yoshizawa S."/>
            <person name="Kumagai Y."/>
            <person name="Kogure K."/>
        </authorList>
    </citation>
    <scope>NUCLEOTIDE SEQUENCE [LARGE SCALE GENOMIC DNA]</scope>
    <source>
        <strain evidence="3 4">SAORIC-28</strain>
    </source>
</reference>
<feature type="transmembrane region" description="Helical" evidence="1">
    <location>
        <begin position="125"/>
        <end position="142"/>
    </location>
</feature>
<feature type="transmembrane region" description="Helical" evidence="1">
    <location>
        <begin position="215"/>
        <end position="238"/>
    </location>
</feature>
<feature type="transmembrane region" description="Helical" evidence="1">
    <location>
        <begin position="69"/>
        <end position="89"/>
    </location>
</feature>
<dbReference type="InterPro" id="IPR000620">
    <property type="entry name" value="EamA_dom"/>
</dbReference>
<dbReference type="SUPFAM" id="SSF103481">
    <property type="entry name" value="Multidrug resistance efflux transporter EmrE"/>
    <property type="match status" value="2"/>
</dbReference>
<dbReference type="OrthoDB" id="9790852at2"/>
<accession>A0A271J1L8</accession>
<evidence type="ECO:0000256" key="1">
    <source>
        <dbReference type="SAM" id="Phobius"/>
    </source>
</evidence>
<dbReference type="Proteomes" id="UP000216339">
    <property type="component" value="Unassembled WGS sequence"/>
</dbReference>
<dbReference type="EMBL" id="MQWD01000001">
    <property type="protein sequence ID" value="PAP76609.1"/>
    <property type="molecule type" value="Genomic_DNA"/>
</dbReference>
<feature type="domain" description="EamA" evidence="2">
    <location>
        <begin position="155"/>
        <end position="288"/>
    </location>
</feature>
<dbReference type="AlphaFoldDB" id="A0A271J1L8"/>
<dbReference type="InterPro" id="IPR037185">
    <property type="entry name" value="EmrE-like"/>
</dbReference>
<feature type="transmembrane region" description="Helical" evidence="1">
    <location>
        <begin position="39"/>
        <end position="57"/>
    </location>
</feature>
<dbReference type="RefSeq" id="WP_095510268.1">
    <property type="nucleotide sequence ID" value="NZ_MQWD01000001.1"/>
</dbReference>
<feature type="transmembrane region" description="Helical" evidence="1">
    <location>
        <begin position="245"/>
        <end position="265"/>
    </location>
</feature>
<feature type="transmembrane region" description="Helical" evidence="1">
    <location>
        <begin position="185"/>
        <end position="209"/>
    </location>
</feature>
<gene>
    <name evidence="3" type="ORF">BSZ37_09225</name>
</gene>
<feature type="domain" description="EamA" evidence="2">
    <location>
        <begin position="11"/>
        <end position="140"/>
    </location>
</feature>
<evidence type="ECO:0000313" key="3">
    <source>
        <dbReference type="EMBL" id="PAP76609.1"/>
    </source>
</evidence>
<feature type="transmembrane region" description="Helical" evidence="1">
    <location>
        <begin position="154"/>
        <end position="173"/>
    </location>
</feature>
<keyword evidence="1" id="KW-1133">Transmembrane helix</keyword>
<comment type="caution">
    <text evidence="3">The sequence shown here is derived from an EMBL/GenBank/DDBJ whole genome shotgun (WGS) entry which is preliminary data.</text>
</comment>
<proteinExistence type="predicted"/>
<dbReference type="Gene3D" id="1.10.3730.20">
    <property type="match status" value="1"/>
</dbReference>
<protein>
    <recommendedName>
        <fullName evidence="2">EamA domain-containing protein</fullName>
    </recommendedName>
</protein>
<keyword evidence="1" id="KW-0472">Membrane</keyword>
<feature type="transmembrane region" description="Helical" evidence="1">
    <location>
        <begin position="271"/>
        <end position="289"/>
    </location>
</feature>
<dbReference type="PANTHER" id="PTHR22911">
    <property type="entry name" value="ACYL-MALONYL CONDENSING ENZYME-RELATED"/>
    <property type="match status" value="1"/>
</dbReference>
<keyword evidence="1" id="KW-0812">Transmembrane</keyword>
<sequence>MAKAPARVWALIAFGLLAIGSSPILIRLAGDVPALTLAAWRTMAVTAVFVPIAAMQSRDEIAAFSRREWALAIGAGVLLGLHFMAWIVSVQLTSIASASVLVTMSPIFIAVLGAVFLSERPSRRTAAGIAVAVVGAVLIGLSEGNEGGAYPNPALGNVLALTAAVLVSIYLLIGRAVRQKTTFVAYFALLNGAAAVTCLVGCLVAGVPLGLPLPVALLAIAMGIGPGLIGHGSFAYALKYLPAALIGLLSLAEPVLASTVALFSFQEVPSALGALGMAIVLAAIAAVVTSREA</sequence>
<dbReference type="PANTHER" id="PTHR22911:SF76">
    <property type="entry name" value="EAMA DOMAIN-CONTAINING PROTEIN"/>
    <property type="match status" value="1"/>
</dbReference>
<dbReference type="GO" id="GO:0016020">
    <property type="term" value="C:membrane"/>
    <property type="evidence" value="ECO:0007669"/>
    <property type="project" value="InterPro"/>
</dbReference>
<evidence type="ECO:0000313" key="4">
    <source>
        <dbReference type="Proteomes" id="UP000216339"/>
    </source>
</evidence>
<organism evidence="3 4">
    <name type="scientific">Rubrivirga marina</name>
    <dbReference type="NCBI Taxonomy" id="1196024"/>
    <lineage>
        <taxon>Bacteria</taxon>
        <taxon>Pseudomonadati</taxon>
        <taxon>Rhodothermota</taxon>
        <taxon>Rhodothermia</taxon>
        <taxon>Rhodothermales</taxon>
        <taxon>Rubricoccaceae</taxon>
        <taxon>Rubrivirga</taxon>
    </lineage>
</organism>
<name>A0A271J1L8_9BACT</name>